<dbReference type="InterPro" id="IPR037066">
    <property type="entry name" value="Plug_dom_sf"/>
</dbReference>
<dbReference type="InterPro" id="IPR023996">
    <property type="entry name" value="TonB-dep_OMP_SusC/RagA"/>
</dbReference>
<dbReference type="Proteomes" id="UP000184287">
    <property type="component" value="Unassembled WGS sequence"/>
</dbReference>
<dbReference type="InterPro" id="IPR012910">
    <property type="entry name" value="Plug_dom"/>
</dbReference>
<dbReference type="PROSITE" id="PS52016">
    <property type="entry name" value="TONB_DEPENDENT_REC_3"/>
    <property type="match status" value="1"/>
</dbReference>
<dbReference type="Gene3D" id="2.40.170.20">
    <property type="entry name" value="TonB-dependent receptor, beta-barrel domain"/>
    <property type="match status" value="1"/>
</dbReference>
<dbReference type="NCBIfam" id="TIGR04056">
    <property type="entry name" value="OMP_RagA_SusC"/>
    <property type="match status" value="1"/>
</dbReference>
<evidence type="ECO:0000259" key="8">
    <source>
        <dbReference type="Pfam" id="PF07715"/>
    </source>
</evidence>
<organism evidence="9 10">
    <name type="scientific">Pedobacter caeni</name>
    <dbReference type="NCBI Taxonomy" id="288992"/>
    <lineage>
        <taxon>Bacteria</taxon>
        <taxon>Pseudomonadati</taxon>
        <taxon>Bacteroidota</taxon>
        <taxon>Sphingobacteriia</taxon>
        <taxon>Sphingobacteriales</taxon>
        <taxon>Sphingobacteriaceae</taxon>
        <taxon>Pedobacter</taxon>
    </lineage>
</organism>
<evidence type="ECO:0000256" key="6">
    <source>
        <dbReference type="ARBA" id="ARBA00023237"/>
    </source>
</evidence>
<keyword evidence="4 7" id="KW-0812">Transmembrane</keyword>
<evidence type="ECO:0000313" key="10">
    <source>
        <dbReference type="Proteomes" id="UP000184287"/>
    </source>
</evidence>
<dbReference type="InterPro" id="IPR036942">
    <property type="entry name" value="Beta-barrel_TonB_sf"/>
</dbReference>
<keyword evidence="3 7" id="KW-1134">Transmembrane beta strand</keyword>
<dbReference type="InterPro" id="IPR008969">
    <property type="entry name" value="CarboxyPept-like_regulatory"/>
</dbReference>
<dbReference type="STRING" id="288992.SAMN04488522_10951"/>
<dbReference type="AlphaFoldDB" id="A0A1M5P8M2"/>
<dbReference type="Gene3D" id="2.170.130.10">
    <property type="entry name" value="TonB-dependent receptor, plug domain"/>
    <property type="match status" value="1"/>
</dbReference>
<evidence type="ECO:0000256" key="2">
    <source>
        <dbReference type="ARBA" id="ARBA00022448"/>
    </source>
</evidence>
<evidence type="ECO:0000313" key="9">
    <source>
        <dbReference type="EMBL" id="SHG98065.1"/>
    </source>
</evidence>
<dbReference type="SUPFAM" id="SSF56935">
    <property type="entry name" value="Porins"/>
    <property type="match status" value="1"/>
</dbReference>
<keyword evidence="5 7" id="KW-0472">Membrane</keyword>
<protein>
    <submittedName>
        <fullName evidence="9">TonB-linked outer membrane protein, SusC/RagA family</fullName>
    </submittedName>
</protein>
<dbReference type="GO" id="GO:0009279">
    <property type="term" value="C:cell outer membrane"/>
    <property type="evidence" value="ECO:0007669"/>
    <property type="project" value="UniProtKB-SubCell"/>
</dbReference>
<reference evidence="10" key="1">
    <citation type="submission" date="2016-11" db="EMBL/GenBank/DDBJ databases">
        <authorList>
            <person name="Varghese N."/>
            <person name="Submissions S."/>
        </authorList>
    </citation>
    <scope>NUCLEOTIDE SEQUENCE [LARGE SCALE GENOMIC DNA]</scope>
    <source>
        <strain evidence="10">DSM 16990</strain>
    </source>
</reference>
<dbReference type="SUPFAM" id="SSF49464">
    <property type="entry name" value="Carboxypeptidase regulatory domain-like"/>
    <property type="match status" value="1"/>
</dbReference>
<keyword evidence="10" id="KW-1185">Reference proteome</keyword>
<feature type="domain" description="TonB-dependent receptor plug" evidence="8">
    <location>
        <begin position="119"/>
        <end position="252"/>
    </location>
</feature>
<comment type="subcellular location">
    <subcellularLocation>
        <location evidence="1 7">Cell outer membrane</location>
        <topology evidence="1 7">Multi-pass membrane protein</topology>
    </subcellularLocation>
</comment>
<dbReference type="Pfam" id="PF07715">
    <property type="entry name" value="Plug"/>
    <property type="match status" value="1"/>
</dbReference>
<dbReference type="InterPro" id="IPR039426">
    <property type="entry name" value="TonB-dep_rcpt-like"/>
</dbReference>
<dbReference type="NCBIfam" id="TIGR04057">
    <property type="entry name" value="SusC_RagA_signa"/>
    <property type="match status" value="1"/>
</dbReference>
<proteinExistence type="inferred from homology"/>
<gene>
    <name evidence="9" type="ORF">SAMN04488522_10951</name>
</gene>
<evidence type="ECO:0000256" key="4">
    <source>
        <dbReference type="ARBA" id="ARBA00022692"/>
    </source>
</evidence>
<evidence type="ECO:0000256" key="5">
    <source>
        <dbReference type="ARBA" id="ARBA00023136"/>
    </source>
</evidence>
<dbReference type="Pfam" id="PF13715">
    <property type="entry name" value="CarbopepD_reg_2"/>
    <property type="match status" value="1"/>
</dbReference>
<evidence type="ECO:0000256" key="7">
    <source>
        <dbReference type="PROSITE-ProRule" id="PRU01360"/>
    </source>
</evidence>
<dbReference type="EMBL" id="FQUQ01000009">
    <property type="protein sequence ID" value="SHG98065.1"/>
    <property type="molecule type" value="Genomic_DNA"/>
</dbReference>
<evidence type="ECO:0000256" key="1">
    <source>
        <dbReference type="ARBA" id="ARBA00004571"/>
    </source>
</evidence>
<sequence length="1048" mass="116746">MRYLIIVFSLLLLCGFNKEVFAQQKKVVIQGTVLDKADKVGIPGVNVQAGSPLTSVGVTNEKGEFSVSVAENSELFFKYIGYTTARRKADGKSKITVYLAEEQNALKETVIIGYQTKTKETSTGSSVVITAKMIQDVPVANLMELIQGKVPGLNVQNNNGSPGMRGSINLRGLSSINISESGGSAFLTPTSPLFVVDGVPIEDANNFDYGFQQGGPGISPLSLIPAEDVERIEILKDAQATSLYGSRGAYGVILVTTKRGNSKVPIIKYTSNYFMNAIPKLRDVIGGMDERRMRINQIMGNDTSYYHGIDMINRNPFLSDSLNAYYNNSTNWQSYFYRRTYNHSQNVDISGGDNTFNYKVNTGYYDEKGIVENTGLSRFSLNMNMQYQPSPKFRLFASIANALAKNSKGSGNSLLQGDAAKGGAQTSLLPAPSQYTAVNSVLSAMQTQNDNKTVKIAANVDLRYEFLKGLAASTNFSYTYNSGTEDNFIPAAINNNAGELYLYNDKQIALYSRSTLAYVLSLGEKHNFSANVFNELTTTTFKADAMLNRNTVNDYIHGPTMGYAYPFSPGGTLDNFSDRRSLAFAGAFSYNYMQKYVLDLTYRLDGTSTNGPDAGYSKNPSVGLRWNFNKEDFLSTISWLDFGSLRGSYGRNIVPTGTIYDVYGRYLSGARYNNNPTVNLDLRTVPNTALSPKTTTQLNFGFDFGVLQNKVNVTFDTYWKYVDNELKAKDLPNINSFEKISTNEISFMTRGYEIAVSFKPLPEKSKLNWTLMVNGDYRKEVLTRLPDGARQLMFKDVNTGQNILYRLGRNTLSNVLLNTNGIFSTNEDVPVDPMTGLRYRTGTGGDVTYFQAGDPRWTDLNGDYILDERDYVSVGNAQPAITGGINSSMIYKQFSLNFNLSFTMKRDILNNAVAERFQNFGRPNVPGSLVPLDRYKFWETSGDVAQYPNPYDFTRQRVIKPFRFDQTLFQEDGSYLKINDVTLGYTFDRQLTKRIGITGLRIYLTGRNLYTFTNYTGPNPESVDALGRDKSEGYPNSRSYTFGLNVQF</sequence>
<evidence type="ECO:0000256" key="3">
    <source>
        <dbReference type="ARBA" id="ARBA00022452"/>
    </source>
</evidence>
<keyword evidence="6 7" id="KW-0998">Cell outer membrane</keyword>
<accession>A0A1M5P8M2</accession>
<name>A0A1M5P8M2_9SPHI</name>
<dbReference type="InterPro" id="IPR023997">
    <property type="entry name" value="TonB-dep_OMP_SusC/RagA_CS"/>
</dbReference>
<dbReference type="OrthoDB" id="9768177at2"/>
<keyword evidence="2 7" id="KW-0813">Transport</keyword>
<comment type="similarity">
    <text evidence="7">Belongs to the TonB-dependent receptor family.</text>
</comment>
<dbReference type="RefSeq" id="WP_073238591.1">
    <property type="nucleotide sequence ID" value="NZ_FQUQ01000009.1"/>
</dbReference>